<accession>A0A5E4XLU5</accession>
<keyword evidence="2" id="KW-1185">Reference proteome</keyword>
<dbReference type="AlphaFoldDB" id="A0A5E4XLU5"/>
<dbReference type="Proteomes" id="UP000343317">
    <property type="component" value="Unassembled WGS sequence"/>
</dbReference>
<reference evidence="1 2" key="1">
    <citation type="submission" date="2019-08" db="EMBL/GenBank/DDBJ databases">
        <authorList>
            <person name="Peeters C."/>
        </authorList>
    </citation>
    <scope>NUCLEOTIDE SEQUENCE [LARGE SCALE GENOMIC DNA]</scope>
    <source>
        <strain evidence="1 2">LMG 31112</strain>
    </source>
</reference>
<dbReference type="NCBIfam" id="NF038054">
    <property type="entry name" value="T3SS_SctI"/>
    <property type="match status" value="1"/>
</dbReference>
<dbReference type="RefSeq" id="WP_150622180.1">
    <property type="nucleotide sequence ID" value="NZ_CABPSM010000013.1"/>
</dbReference>
<sequence length="104" mass="11180">MTNTANIHPRPPLLATAQDMSEIDAGGSPVQLDALLQRMLTSVNDTANVDKSAIAEHFSNRADFTKPENLIELLSKVSDYNISISLESSLARKAVSAIETLVKG</sequence>
<proteinExistence type="predicted"/>
<gene>
    <name evidence="1" type="ORF">PHO31112_03945</name>
</gene>
<protein>
    <recommendedName>
        <fullName evidence="3">Type III secretion system protein PrgJ</fullName>
    </recommendedName>
</protein>
<evidence type="ECO:0000313" key="1">
    <source>
        <dbReference type="EMBL" id="VVE37105.1"/>
    </source>
</evidence>
<dbReference type="EMBL" id="CABPSM010000013">
    <property type="protein sequence ID" value="VVE37105.1"/>
    <property type="molecule type" value="Genomic_DNA"/>
</dbReference>
<organism evidence="1 2">
    <name type="scientific">Pandoraea horticolens</name>
    <dbReference type="NCBI Taxonomy" id="2508298"/>
    <lineage>
        <taxon>Bacteria</taxon>
        <taxon>Pseudomonadati</taxon>
        <taxon>Pseudomonadota</taxon>
        <taxon>Betaproteobacteria</taxon>
        <taxon>Burkholderiales</taxon>
        <taxon>Burkholderiaceae</taxon>
        <taxon>Pandoraea</taxon>
    </lineage>
</organism>
<dbReference type="InterPro" id="IPR047754">
    <property type="entry name" value="T3SS_SctI-like"/>
</dbReference>
<evidence type="ECO:0008006" key="3">
    <source>
        <dbReference type="Google" id="ProtNLM"/>
    </source>
</evidence>
<name>A0A5E4XLU5_9BURK</name>
<evidence type="ECO:0000313" key="2">
    <source>
        <dbReference type="Proteomes" id="UP000343317"/>
    </source>
</evidence>